<keyword evidence="10" id="KW-0902">Two-component regulatory system</keyword>
<feature type="transmembrane region" description="Helical" evidence="13">
    <location>
        <begin position="416"/>
        <end position="443"/>
    </location>
</feature>
<dbReference type="RefSeq" id="WP_239041957.1">
    <property type="nucleotide sequence ID" value="NZ_BAAAEY010000002.1"/>
</dbReference>
<dbReference type="InterPro" id="IPR036890">
    <property type="entry name" value="HATPase_C_sf"/>
</dbReference>
<evidence type="ECO:0000256" key="5">
    <source>
        <dbReference type="ARBA" id="ARBA00022553"/>
    </source>
</evidence>
<evidence type="ECO:0000256" key="9">
    <source>
        <dbReference type="ARBA" id="ARBA00022989"/>
    </source>
</evidence>
<dbReference type="SMART" id="SM00388">
    <property type="entry name" value="HisKA"/>
    <property type="match status" value="1"/>
</dbReference>
<name>A0ABY1RWA7_9GAMM</name>
<evidence type="ECO:0000256" key="6">
    <source>
        <dbReference type="ARBA" id="ARBA00022679"/>
    </source>
</evidence>
<evidence type="ECO:0000256" key="13">
    <source>
        <dbReference type="SAM" id="Phobius"/>
    </source>
</evidence>
<dbReference type="CDD" id="cd10322">
    <property type="entry name" value="SLC5sbd"/>
    <property type="match status" value="1"/>
</dbReference>
<dbReference type="Pfam" id="PF02518">
    <property type="entry name" value="HATPase_c"/>
    <property type="match status" value="1"/>
</dbReference>
<keyword evidence="11 13" id="KW-0472">Membrane</keyword>
<evidence type="ECO:0000256" key="4">
    <source>
        <dbReference type="ARBA" id="ARBA00012438"/>
    </source>
</evidence>
<keyword evidence="16" id="KW-1185">Reference proteome</keyword>
<dbReference type="PANTHER" id="PTHR43711:SF1">
    <property type="entry name" value="HISTIDINE KINASE 1"/>
    <property type="match status" value="1"/>
</dbReference>
<feature type="transmembrane region" description="Helical" evidence="13">
    <location>
        <begin position="119"/>
        <end position="146"/>
    </location>
</feature>
<feature type="coiled-coil region" evidence="12">
    <location>
        <begin position="647"/>
        <end position="684"/>
    </location>
</feature>
<comment type="similarity">
    <text evidence="3">Belongs to the sodium:solute symporter (SSF) (TC 2.A.21) family.</text>
</comment>
<comment type="catalytic activity">
    <reaction evidence="1">
        <text>ATP + protein L-histidine = ADP + protein N-phospho-L-histidine.</text>
        <dbReference type="EC" id="2.7.13.3"/>
    </reaction>
</comment>
<keyword evidence="8" id="KW-0418">Kinase</keyword>
<feature type="transmembrane region" description="Helical" evidence="13">
    <location>
        <begin position="166"/>
        <end position="183"/>
    </location>
</feature>
<feature type="transmembrane region" description="Helical" evidence="13">
    <location>
        <begin position="6"/>
        <end position="24"/>
    </location>
</feature>
<gene>
    <name evidence="15" type="ORF">SAMN04487964_101282</name>
</gene>
<feature type="transmembrane region" description="Helical" evidence="13">
    <location>
        <begin position="68"/>
        <end position="87"/>
    </location>
</feature>
<accession>A0ABY1RWA7</accession>
<feature type="transmembrane region" description="Helical" evidence="13">
    <location>
        <begin position="36"/>
        <end position="56"/>
    </location>
</feature>
<evidence type="ECO:0000256" key="11">
    <source>
        <dbReference type="ARBA" id="ARBA00023136"/>
    </source>
</evidence>
<evidence type="ECO:0000256" key="7">
    <source>
        <dbReference type="ARBA" id="ARBA00022692"/>
    </source>
</evidence>
<dbReference type="InterPro" id="IPR036097">
    <property type="entry name" value="HisK_dim/P_sf"/>
</dbReference>
<sequence length="923" mass="101372">MQTNLMVLIVAFSYLALLFIIAAWGDRRAEQGRSVVNSPTIYALSIAVYCTAWTFYGSVGRAATTGLSFLLIYLGPTLAMLSGWLVLRKMVRIARSQRITSIADFISARYGKSGGLGMLVALIAVIAIMPYIALQLKAITVSYGILTEYPNPSPPSLSLSNFLNDKAFWVALVLAVFIILFGTRHLDASERHEGMVTAIAFESLVKLFAFIAVGMFACFVLYPGPEALFAQAAAILPEASRSFGLDQIPGGTLGWFGTLILATLAFITLPRQFQVLVVENVNEQHLRRACWLFPLYLLLINLFVIPIALAGLLGGSATGEPDNFVLTLPLSAGLNWLPLLVFIGGLSAATSMMIVETIALSTMVSNQLVMPLLLRWRSLHLQQSRDLSGWLLGIRRIAIVLILILGYLYHALIGEAYSLVTIGLVSFAAASQFAPALLLGLYWRGASRNGAAAGLLAGILVWAWTLLIPGFALSGWMSTDFIDQGPFGLELLRPYALFGLEGWDIYTHALFWSMLVNIGLLVGVSLFSRQSHMEQTQAALFTNALRPEAEQAAIWQGQANRYELYRLLNRYLGSSATLRLFGGHIPAPQDDTPATTALIARAQQELTGALGSATARILINSVVRGEALDMASILSILDTTSQTLEYNRRLEQKSTELEQIGNELRRANERLRELDRLKDEFVAMVSHELRTPLTSIRAFAEILSDAEAMPAEQQHHFLQIIVRESERLSRLIDEILDLARLESGRMTLHPERCDLVELCRQAVDSVTQLFQQRSVTLVVQLPDTHCPVMADPDRLLQVLINLLDNASKFADSSNPRVLLSVQVHKHRCRVHVEDNGPGIVEAERDKVFEKFHQIEQSAETGGSGNRPRGTGLGLPISRGIINHLGGRLWVDEPQQLSGACLVLELPTAPDEEGGSQSEAQLNS</sequence>
<keyword evidence="7 13" id="KW-0812">Transmembrane</keyword>
<keyword evidence="6" id="KW-0808">Transferase</keyword>
<evidence type="ECO:0000256" key="1">
    <source>
        <dbReference type="ARBA" id="ARBA00000085"/>
    </source>
</evidence>
<dbReference type="InterPro" id="IPR003594">
    <property type="entry name" value="HATPase_dom"/>
</dbReference>
<keyword evidence="9 13" id="KW-1133">Transmembrane helix</keyword>
<dbReference type="InterPro" id="IPR050736">
    <property type="entry name" value="Sensor_HK_Regulatory"/>
</dbReference>
<dbReference type="Pfam" id="PF00512">
    <property type="entry name" value="HisKA"/>
    <property type="match status" value="1"/>
</dbReference>
<dbReference type="SMART" id="SM00387">
    <property type="entry name" value="HATPase_c"/>
    <property type="match status" value="1"/>
</dbReference>
<feature type="transmembrane region" description="Helical" evidence="13">
    <location>
        <begin position="390"/>
        <end position="410"/>
    </location>
</feature>
<dbReference type="InterPro" id="IPR005467">
    <property type="entry name" value="His_kinase_dom"/>
</dbReference>
<dbReference type="EC" id="2.7.13.3" evidence="4"/>
<feature type="transmembrane region" description="Helical" evidence="13">
    <location>
        <begin position="455"/>
        <end position="477"/>
    </location>
</feature>
<evidence type="ECO:0000256" key="12">
    <source>
        <dbReference type="SAM" id="Coils"/>
    </source>
</evidence>
<feature type="transmembrane region" description="Helical" evidence="13">
    <location>
        <begin position="505"/>
        <end position="527"/>
    </location>
</feature>
<evidence type="ECO:0000259" key="14">
    <source>
        <dbReference type="PROSITE" id="PS50109"/>
    </source>
</evidence>
<evidence type="ECO:0000256" key="2">
    <source>
        <dbReference type="ARBA" id="ARBA00004141"/>
    </source>
</evidence>
<dbReference type="PROSITE" id="PS50109">
    <property type="entry name" value="HIS_KIN"/>
    <property type="match status" value="1"/>
</dbReference>
<dbReference type="PROSITE" id="PS50283">
    <property type="entry name" value="NA_SOLUT_SYMP_3"/>
    <property type="match status" value="1"/>
</dbReference>
<evidence type="ECO:0000256" key="8">
    <source>
        <dbReference type="ARBA" id="ARBA00022777"/>
    </source>
</evidence>
<feature type="transmembrane region" description="Helical" evidence="13">
    <location>
        <begin position="336"/>
        <end position="369"/>
    </location>
</feature>
<dbReference type="InterPro" id="IPR038377">
    <property type="entry name" value="Na/Glc_symporter_sf"/>
</dbReference>
<feature type="transmembrane region" description="Helical" evidence="13">
    <location>
        <begin position="204"/>
        <end position="222"/>
    </location>
</feature>
<dbReference type="CDD" id="cd00082">
    <property type="entry name" value="HisKA"/>
    <property type="match status" value="1"/>
</dbReference>
<feature type="transmembrane region" description="Helical" evidence="13">
    <location>
        <begin position="290"/>
        <end position="316"/>
    </location>
</feature>
<feature type="domain" description="Histidine kinase" evidence="14">
    <location>
        <begin position="684"/>
        <end position="909"/>
    </location>
</feature>
<dbReference type="EMBL" id="FXWV01000001">
    <property type="protein sequence ID" value="SMR69539.1"/>
    <property type="molecule type" value="Genomic_DNA"/>
</dbReference>
<evidence type="ECO:0000313" key="16">
    <source>
        <dbReference type="Proteomes" id="UP001159257"/>
    </source>
</evidence>
<evidence type="ECO:0000256" key="10">
    <source>
        <dbReference type="ARBA" id="ARBA00023012"/>
    </source>
</evidence>
<dbReference type="InterPro" id="IPR001734">
    <property type="entry name" value="Na/solute_symporter"/>
</dbReference>
<feature type="transmembrane region" description="Helical" evidence="13">
    <location>
        <begin position="252"/>
        <end position="269"/>
    </location>
</feature>
<keyword evidence="5" id="KW-0597">Phosphoprotein</keyword>
<dbReference type="Gene3D" id="3.30.565.10">
    <property type="entry name" value="Histidine kinase-like ATPase, C-terminal domain"/>
    <property type="match status" value="1"/>
</dbReference>
<evidence type="ECO:0000313" key="15">
    <source>
        <dbReference type="EMBL" id="SMR69539.1"/>
    </source>
</evidence>
<dbReference type="PANTHER" id="PTHR43711">
    <property type="entry name" value="TWO-COMPONENT HISTIDINE KINASE"/>
    <property type="match status" value="1"/>
</dbReference>
<dbReference type="Gene3D" id="1.20.1730.10">
    <property type="entry name" value="Sodium/glucose cotransporter"/>
    <property type="match status" value="1"/>
</dbReference>
<reference evidence="15 16" key="1">
    <citation type="submission" date="2017-05" db="EMBL/GenBank/DDBJ databases">
        <authorList>
            <person name="Varghese N."/>
            <person name="Submissions S."/>
        </authorList>
    </citation>
    <scope>NUCLEOTIDE SEQUENCE [LARGE SCALE GENOMIC DNA]</scope>
    <source>
        <strain evidence="15 16">CGMCC 1.7287</strain>
    </source>
</reference>
<dbReference type="PRINTS" id="PR00344">
    <property type="entry name" value="BCTRLSENSOR"/>
</dbReference>
<organism evidence="15 16">
    <name type="scientific">Marinobacterium sediminicola</name>
    <dbReference type="NCBI Taxonomy" id="518898"/>
    <lineage>
        <taxon>Bacteria</taxon>
        <taxon>Pseudomonadati</taxon>
        <taxon>Pseudomonadota</taxon>
        <taxon>Gammaproteobacteria</taxon>
        <taxon>Oceanospirillales</taxon>
        <taxon>Oceanospirillaceae</taxon>
        <taxon>Marinobacterium</taxon>
    </lineage>
</organism>
<dbReference type="Gene3D" id="1.10.287.130">
    <property type="match status" value="1"/>
</dbReference>
<dbReference type="SUPFAM" id="SSF55874">
    <property type="entry name" value="ATPase domain of HSP90 chaperone/DNA topoisomerase II/histidine kinase"/>
    <property type="match status" value="1"/>
</dbReference>
<dbReference type="SUPFAM" id="SSF47384">
    <property type="entry name" value="Homodimeric domain of signal transducing histidine kinase"/>
    <property type="match status" value="1"/>
</dbReference>
<dbReference type="Proteomes" id="UP001159257">
    <property type="component" value="Unassembled WGS sequence"/>
</dbReference>
<dbReference type="InterPro" id="IPR004358">
    <property type="entry name" value="Sig_transdc_His_kin-like_C"/>
</dbReference>
<proteinExistence type="inferred from homology"/>
<keyword evidence="12" id="KW-0175">Coiled coil</keyword>
<protein>
    <recommendedName>
        <fullName evidence="4">histidine kinase</fullName>
        <ecNumber evidence="4">2.7.13.3</ecNumber>
    </recommendedName>
</protein>
<evidence type="ECO:0000256" key="3">
    <source>
        <dbReference type="ARBA" id="ARBA00006434"/>
    </source>
</evidence>
<comment type="subcellular location">
    <subcellularLocation>
        <location evidence="2">Membrane</location>
        <topology evidence="2">Multi-pass membrane protein</topology>
    </subcellularLocation>
</comment>
<dbReference type="InterPro" id="IPR003661">
    <property type="entry name" value="HisK_dim/P_dom"/>
</dbReference>
<comment type="caution">
    <text evidence="15">The sequence shown here is derived from an EMBL/GenBank/DDBJ whole genome shotgun (WGS) entry which is preliminary data.</text>
</comment>